<keyword evidence="2" id="KW-1185">Reference proteome</keyword>
<comment type="caution">
    <text evidence="1">The sequence shown here is derived from an EMBL/GenBank/DDBJ whole genome shotgun (WGS) entry which is preliminary data.</text>
</comment>
<name>A0ACB9ZB10_9PEZI</name>
<evidence type="ECO:0000313" key="2">
    <source>
        <dbReference type="Proteomes" id="UP001497700"/>
    </source>
</evidence>
<evidence type="ECO:0000313" key="1">
    <source>
        <dbReference type="EMBL" id="KAI4868707.1"/>
    </source>
</evidence>
<sequence>MTRPSASQDYVYAPLPQNGWRRTGLINVILGTTCGTLLLICLVVSLKQPGSSLDTATIIFEGKCDDTYNLNIVLHLLLNLLSTAILASSNFFMQVLSSPSRKEIGKAHMFFQSLDIGIPSMRNIQFISSFKRICWLVLFLSSLPIHLFFNSSVFETTFQGSDWGLYIGTEAFTQGATYFPPGASLSVAGNSYPAYFRDPGLSYHPTGRYGNPVPLDQYASATSMIRQNITKTATNAGSLVCLDPSDCRTEYTSCKPRSKYRDVVVVVETGTSDTQGWRSQELFNLNPDLSTLWSSYVPLNDVNSLWYSTYCRIIRANERQEICSSNCADALGYSSTEPRDEIEPSNWVLAFEDNSWGSILSNRATSFGYSEKFDNLTVEYCLAELQPNTCKIGVSNLLLMVVIVCIFVKVIQCSLVLWKFRHFPLVTLGDAIESFIIEPDSQTTGLGTLDSLDSHKLETGPRKDWFSEEMPLLALNIRPRRWLPSNRRVLSVVPRNVWSRTYSLLLFSMVVLSVGLAMSYQSNDYSFRGPFGHSEDIRASGVGESGYFAALLIANIPQLLLSLCYFAYNALFTRLQIEKEWNSYSLEYQALRVSYPTGEQVSSYRLQLPYKYGIPLLSISVLCHWLLSNAFFLFIIEGGYWAAASIPGANANFHVSEQSYISLGYSPPALLALFVVACVLIPLPFLFSLRKFKGKMVAGGSNSLVLSAACHSYLPRPAGVRRQTNSSRDGDNWEHGLRELSRSKLKWGAMPLPDHLAEAVNDESGRRVMHLG</sequence>
<protein>
    <submittedName>
        <fullName evidence="1">Uncharacterized protein</fullName>
    </submittedName>
</protein>
<dbReference type="EMBL" id="MU393436">
    <property type="protein sequence ID" value="KAI4868707.1"/>
    <property type="molecule type" value="Genomic_DNA"/>
</dbReference>
<reference evidence="1 2" key="1">
    <citation type="journal article" date="2022" name="New Phytol.">
        <title>Ecological generalism drives hyperdiversity of secondary metabolite gene clusters in xylarialean endophytes.</title>
        <authorList>
            <person name="Franco M.E.E."/>
            <person name="Wisecaver J.H."/>
            <person name="Arnold A.E."/>
            <person name="Ju Y.M."/>
            <person name="Slot J.C."/>
            <person name="Ahrendt S."/>
            <person name="Moore L.P."/>
            <person name="Eastman K.E."/>
            <person name="Scott K."/>
            <person name="Konkel Z."/>
            <person name="Mondo S.J."/>
            <person name="Kuo A."/>
            <person name="Hayes R.D."/>
            <person name="Haridas S."/>
            <person name="Andreopoulos B."/>
            <person name="Riley R."/>
            <person name="LaButti K."/>
            <person name="Pangilinan J."/>
            <person name="Lipzen A."/>
            <person name="Amirebrahimi M."/>
            <person name="Yan J."/>
            <person name="Adam C."/>
            <person name="Keymanesh K."/>
            <person name="Ng V."/>
            <person name="Louie K."/>
            <person name="Northen T."/>
            <person name="Drula E."/>
            <person name="Henrissat B."/>
            <person name="Hsieh H.M."/>
            <person name="Youens-Clark K."/>
            <person name="Lutzoni F."/>
            <person name="Miadlikowska J."/>
            <person name="Eastwood D.C."/>
            <person name="Hamelin R.C."/>
            <person name="Grigoriev I.V."/>
            <person name="U'Ren J.M."/>
        </authorList>
    </citation>
    <scope>NUCLEOTIDE SEQUENCE [LARGE SCALE GENOMIC DNA]</scope>
    <source>
        <strain evidence="1 2">CBS 119005</strain>
    </source>
</reference>
<proteinExistence type="predicted"/>
<gene>
    <name evidence="1" type="ORF">F4820DRAFT_465527</name>
</gene>
<accession>A0ACB9ZB10</accession>
<dbReference type="Proteomes" id="UP001497700">
    <property type="component" value="Unassembled WGS sequence"/>
</dbReference>
<organism evidence="1 2">
    <name type="scientific">Hypoxylon rubiginosum</name>
    <dbReference type="NCBI Taxonomy" id="110542"/>
    <lineage>
        <taxon>Eukaryota</taxon>
        <taxon>Fungi</taxon>
        <taxon>Dikarya</taxon>
        <taxon>Ascomycota</taxon>
        <taxon>Pezizomycotina</taxon>
        <taxon>Sordariomycetes</taxon>
        <taxon>Xylariomycetidae</taxon>
        <taxon>Xylariales</taxon>
        <taxon>Hypoxylaceae</taxon>
        <taxon>Hypoxylon</taxon>
    </lineage>
</organism>